<proteinExistence type="predicted"/>
<feature type="region of interest" description="Disordered" evidence="1">
    <location>
        <begin position="1"/>
        <end position="21"/>
    </location>
</feature>
<dbReference type="Gene3D" id="3.30.200.20">
    <property type="entry name" value="Phosphorylase Kinase, domain 1"/>
    <property type="match status" value="1"/>
</dbReference>
<feature type="compositionally biased region" description="Acidic residues" evidence="1">
    <location>
        <begin position="43"/>
        <end position="53"/>
    </location>
</feature>
<dbReference type="EMBL" id="AMZH03002073">
    <property type="protein sequence ID" value="RRT76868.1"/>
    <property type="molecule type" value="Genomic_DNA"/>
</dbReference>
<evidence type="ECO:0008006" key="4">
    <source>
        <dbReference type="Google" id="ProtNLM"/>
    </source>
</evidence>
<dbReference type="AlphaFoldDB" id="A0A427AKS5"/>
<evidence type="ECO:0000256" key="1">
    <source>
        <dbReference type="SAM" id="MobiDB-lite"/>
    </source>
</evidence>
<evidence type="ECO:0000313" key="3">
    <source>
        <dbReference type="Proteomes" id="UP000287651"/>
    </source>
</evidence>
<comment type="caution">
    <text evidence="2">The sequence shown here is derived from an EMBL/GenBank/DDBJ whole genome shotgun (WGS) entry which is preliminary data.</text>
</comment>
<accession>A0A427AKS5</accession>
<reference evidence="2 3" key="1">
    <citation type="journal article" date="2014" name="Agronomy (Basel)">
        <title>A Draft Genome Sequence for Ensete ventricosum, the Drought-Tolerant Tree Against Hunger.</title>
        <authorList>
            <person name="Harrison J."/>
            <person name="Moore K.A."/>
            <person name="Paszkiewicz K."/>
            <person name="Jones T."/>
            <person name="Grant M."/>
            <person name="Ambacheew D."/>
            <person name="Muzemil S."/>
            <person name="Studholme D.J."/>
        </authorList>
    </citation>
    <scope>NUCLEOTIDE SEQUENCE [LARGE SCALE GENOMIC DNA]</scope>
</reference>
<name>A0A427AKS5_ENSVE</name>
<organism evidence="2 3">
    <name type="scientific">Ensete ventricosum</name>
    <name type="common">Abyssinian banana</name>
    <name type="synonym">Musa ensete</name>
    <dbReference type="NCBI Taxonomy" id="4639"/>
    <lineage>
        <taxon>Eukaryota</taxon>
        <taxon>Viridiplantae</taxon>
        <taxon>Streptophyta</taxon>
        <taxon>Embryophyta</taxon>
        <taxon>Tracheophyta</taxon>
        <taxon>Spermatophyta</taxon>
        <taxon>Magnoliopsida</taxon>
        <taxon>Liliopsida</taxon>
        <taxon>Zingiberales</taxon>
        <taxon>Musaceae</taxon>
        <taxon>Ensete</taxon>
    </lineage>
</organism>
<feature type="non-terminal residue" evidence="2">
    <location>
        <position position="1"/>
    </location>
</feature>
<evidence type="ECO:0000313" key="2">
    <source>
        <dbReference type="EMBL" id="RRT76868.1"/>
    </source>
</evidence>
<sequence>GRGERDGDDKRPQEEAATEAEKKALLNSHITGFPCLPSRLFPPEEEDEEEEPREEILGMESGSTGEGHIKGVPTHGGRYVQYNVYGTLFEVTAKYVPPLRSIGRGSCGIVW</sequence>
<feature type="region of interest" description="Disordered" evidence="1">
    <location>
        <begin position="36"/>
        <end position="73"/>
    </location>
</feature>
<dbReference type="Proteomes" id="UP000287651">
    <property type="component" value="Unassembled WGS sequence"/>
</dbReference>
<protein>
    <recommendedName>
        <fullName evidence="4">Protein kinase domain-containing protein</fullName>
    </recommendedName>
</protein>
<gene>
    <name evidence="2" type="ORF">B296_00027021</name>
</gene>